<proteinExistence type="predicted"/>
<keyword evidence="1" id="KW-0805">Transcription regulation</keyword>
<dbReference type="InterPro" id="IPR046532">
    <property type="entry name" value="DUF6597"/>
</dbReference>
<dbReference type="InterPro" id="IPR050204">
    <property type="entry name" value="AraC_XylS_family_regulators"/>
</dbReference>
<accession>A0ABX0H3Z0</accession>
<protein>
    <submittedName>
        <fullName evidence="5">Helix-turn-helix domain-containing protein</fullName>
    </submittedName>
</protein>
<reference evidence="5 6" key="1">
    <citation type="submission" date="2020-03" db="EMBL/GenBank/DDBJ databases">
        <title>Two novel Motilibacter sp.</title>
        <authorList>
            <person name="Liu S."/>
        </authorList>
    </citation>
    <scope>NUCLEOTIDE SEQUENCE [LARGE SCALE GENOMIC DNA]</scope>
    <source>
        <strain evidence="5 6">E257</strain>
    </source>
</reference>
<evidence type="ECO:0000259" key="4">
    <source>
        <dbReference type="PROSITE" id="PS01124"/>
    </source>
</evidence>
<organism evidence="5 6">
    <name type="scientific">Motilibacter deserti</name>
    <dbReference type="NCBI Taxonomy" id="2714956"/>
    <lineage>
        <taxon>Bacteria</taxon>
        <taxon>Bacillati</taxon>
        <taxon>Actinomycetota</taxon>
        <taxon>Actinomycetes</taxon>
        <taxon>Motilibacterales</taxon>
        <taxon>Motilibacteraceae</taxon>
        <taxon>Motilibacter</taxon>
    </lineage>
</organism>
<evidence type="ECO:0000313" key="5">
    <source>
        <dbReference type="EMBL" id="NHC16576.1"/>
    </source>
</evidence>
<dbReference type="PROSITE" id="PS01124">
    <property type="entry name" value="HTH_ARAC_FAMILY_2"/>
    <property type="match status" value="1"/>
</dbReference>
<evidence type="ECO:0000313" key="6">
    <source>
        <dbReference type="Proteomes" id="UP000800981"/>
    </source>
</evidence>
<sequence>MALTLSAETWARTASRKGVLRPDETAAVAGLRRMPDVSEPLVPYVEQYWSVSWDLPVPRTVRAEVLSHPCVNLTVETGTARRFGVDLPAALVHGVVTRRFAVDLRGSGGVSAFKFRPGGFAAFSGRLPHRDSVRRLEGVRGLDPARLVRDVLAEGSDDVRAAVLDAALAPLAPEPDDSYALLQDVIAEMVHDTTLVRVDAVAARAGLGVRSLQRLFAAYVGVPPKAVLARYRLQDAVAAIDAGKVEDLAGLAASLGWNDQAHFSRDFRAAVGVTPGLYLRRARQARPVPA</sequence>
<evidence type="ECO:0000256" key="1">
    <source>
        <dbReference type="ARBA" id="ARBA00023015"/>
    </source>
</evidence>
<feature type="domain" description="HTH araC/xylS-type" evidence="4">
    <location>
        <begin position="176"/>
        <end position="281"/>
    </location>
</feature>
<dbReference type="InterPro" id="IPR018060">
    <property type="entry name" value="HTH_AraC"/>
</dbReference>
<name>A0ABX0H3Z0_9ACTN</name>
<dbReference type="Gene3D" id="1.10.10.60">
    <property type="entry name" value="Homeodomain-like"/>
    <property type="match status" value="1"/>
</dbReference>
<gene>
    <name evidence="5" type="ORF">G9H71_22595</name>
</gene>
<dbReference type="Pfam" id="PF20240">
    <property type="entry name" value="DUF6597"/>
    <property type="match status" value="1"/>
</dbReference>
<dbReference type="InterPro" id="IPR009057">
    <property type="entry name" value="Homeodomain-like_sf"/>
</dbReference>
<evidence type="ECO:0000256" key="2">
    <source>
        <dbReference type="ARBA" id="ARBA00023125"/>
    </source>
</evidence>
<keyword evidence="2" id="KW-0238">DNA-binding</keyword>
<keyword evidence="6" id="KW-1185">Reference proteome</keyword>
<comment type="caution">
    <text evidence="5">The sequence shown here is derived from an EMBL/GenBank/DDBJ whole genome shotgun (WGS) entry which is preliminary data.</text>
</comment>
<keyword evidence="3" id="KW-0804">Transcription</keyword>
<dbReference type="RefSeq" id="WP_166284992.1">
    <property type="nucleotide sequence ID" value="NZ_JAANNP010000219.1"/>
</dbReference>
<evidence type="ECO:0000256" key="3">
    <source>
        <dbReference type="ARBA" id="ARBA00023163"/>
    </source>
</evidence>
<dbReference type="PANTHER" id="PTHR46796">
    <property type="entry name" value="HTH-TYPE TRANSCRIPTIONAL ACTIVATOR RHAS-RELATED"/>
    <property type="match status" value="1"/>
</dbReference>
<dbReference type="SUPFAM" id="SSF46689">
    <property type="entry name" value="Homeodomain-like"/>
    <property type="match status" value="1"/>
</dbReference>
<dbReference type="EMBL" id="JAANNP010000219">
    <property type="protein sequence ID" value="NHC16576.1"/>
    <property type="molecule type" value="Genomic_DNA"/>
</dbReference>
<dbReference type="SMART" id="SM00342">
    <property type="entry name" value="HTH_ARAC"/>
    <property type="match status" value="1"/>
</dbReference>
<dbReference type="Proteomes" id="UP000800981">
    <property type="component" value="Unassembled WGS sequence"/>
</dbReference>
<dbReference type="Pfam" id="PF12833">
    <property type="entry name" value="HTH_18"/>
    <property type="match status" value="1"/>
</dbReference>